<comment type="caution">
    <text evidence="10">The sequence shown here is derived from an EMBL/GenBank/DDBJ whole genome shotgun (WGS) entry which is preliminary data.</text>
</comment>
<keyword evidence="4 6" id="KW-0472">Membrane</keyword>
<dbReference type="Gene3D" id="3.55.50.30">
    <property type="match status" value="1"/>
</dbReference>
<feature type="signal peptide" evidence="8">
    <location>
        <begin position="1"/>
        <end position="25"/>
    </location>
</feature>
<name>A0AA37SQI1_9BACT</name>
<keyword evidence="2" id="KW-0410">Iron transport</keyword>
<dbReference type="Pfam" id="PF07715">
    <property type="entry name" value="Plug"/>
    <property type="match status" value="1"/>
</dbReference>
<dbReference type="EMBL" id="BSOH01000015">
    <property type="protein sequence ID" value="GLR18197.1"/>
    <property type="molecule type" value="Genomic_DNA"/>
</dbReference>
<reference evidence="10" key="2">
    <citation type="submission" date="2023-01" db="EMBL/GenBank/DDBJ databases">
        <title>Draft genome sequence of Portibacter lacus strain NBRC 108769.</title>
        <authorList>
            <person name="Sun Q."/>
            <person name="Mori K."/>
        </authorList>
    </citation>
    <scope>NUCLEOTIDE SEQUENCE</scope>
    <source>
        <strain evidence="10">NBRC 108769</strain>
    </source>
</reference>
<dbReference type="Pfam" id="PF16344">
    <property type="entry name" value="FecR_C"/>
    <property type="match status" value="1"/>
</dbReference>
<evidence type="ECO:0000256" key="3">
    <source>
        <dbReference type="ARBA" id="ARBA00023004"/>
    </source>
</evidence>
<keyword evidence="1 6" id="KW-0813">Transport</keyword>
<evidence type="ECO:0000259" key="9">
    <source>
        <dbReference type="SMART" id="SM00965"/>
    </source>
</evidence>
<keyword evidence="6" id="KW-1134">Transmembrane beta strand</keyword>
<organism evidence="10 11">
    <name type="scientific">Portibacter lacus</name>
    <dbReference type="NCBI Taxonomy" id="1099794"/>
    <lineage>
        <taxon>Bacteria</taxon>
        <taxon>Pseudomonadati</taxon>
        <taxon>Bacteroidota</taxon>
        <taxon>Saprospiria</taxon>
        <taxon>Saprospirales</taxon>
        <taxon>Haliscomenobacteraceae</taxon>
        <taxon>Portibacter</taxon>
    </lineage>
</organism>
<evidence type="ECO:0000256" key="5">
    <source>
        <dbReference type="ARBA" id="ARBA00023237"/>
    </source>
</evidence>
<dbReference type="InterPro" id="IPR037066">
    <property type="entry name" value="Plug_dom_sf"/>
</dbReference>
<sequence>MKKITKNIFLLILLGLISSSQNISLALGKTSYVSTQNDTQKVKLSNLLNEISKHYGVGIIFDAEQVDKLMVEKQSYDQPIDQILKKVLKTTGLDYKKLNDQTYVIKLKKDGSTSISNKTTEIKKIEKIKIYGVIMDSETREPLIGANIIEAKTKQGTIADIDGNYELTVEEGAVLDVSYISYESKEVIAKSAGEMNIFLSKSAKILDEVVVVGYGSQKKSDLTGAVSSIGLKELEQLPSTGLEQALQGRSAGVFITQNSGAPGGGMSVRIRGTGSTLTAEPLYVIDGIPIVNDNQGTSATFERDGGGQYSSALTTINPNDIESIEILKDASATAIYGARAANGVVLITTKKGTSGSQTISFDSYVGMQQLYKTIPVMDLRQYAEYLQDIGLGTNVEEFENLDLLGPGTDWQDVIFRNAFMRNNQFSLTGGSEKTRFSFTAGVHKKNGIVIGSDFSRNSTKLNVDHSFNKKVRIGANILASRTKENITFNDNSNGVIYTALLTPPLVPAKTLDGNFGAPPDGNNIVLQFDNPLANAVEIEDINRKSRLLGSIYAEFDVTSWLKYRMELATDVLYTNHNTFWPAYDRGTVSRKSKVRRNNNNSLYWLNKHLLTFQKTIAKDHNVTVLAGFEAQEGTYEWLSASRENLPSNDLMELNLGDAGTQVVNGGAGHWALLSYFGRLNYGYADRYLLTSTLRADGSSRFGANNKYGLFPSLAFAWRTSQENFLKDVKQLSNLKFRVGYGAVGNQEIGLYSFASNLRATNAVIGNQLLTAFAPDNIANEDVKWESSIQFNLGMDLGLFNNRIEFIVDIYNKTSRDMLLPAILPATAGGLNPPFINIGEMRNNGLELTLNTQNLTGKTNWKTSANFSINRNEVVNLGSTGSLTGIIQQLPITRTVEGLPIGQYYGHIADGIFNDLSEIAEAPFQETGTRPGDIKFRDINGDGVINDADKTFIGSPHPDFTVNVINDINIGNFDISIFIRGVYGNEVFNMLARDIEGTGAWVNQSQVVLDRWTTDNLDAEVPRANGNDPNSNRRISSRFVEDGSYIRLQNASIGYTLPKVLTNKYKISLIRLYASGQNLFTFSKYSGYDPEIGSFNQNPLINGVDNGRFPVGRSITCGANINF</sequence>
<dbReference type="SMART" id="SM00965">
    <property type="entry name" value="STN"/>
    <property type="match status" value="1"/>
</dbReference>
<dbReference type="SUPFAM" id="SSF49464">
    <property type="entry name" value="Carboxypeptidase regulatory domain-like"/>
    <property type="match status" value="1"/>
</dbReference>
<dbReference type="InterPro" id="IPR023997">
    <property type="entry name" value="TonB-dep_OMP_SusC/RagA_CS"/>
</dbReference>
<accession>A0AA37SQI1</accession>
<dbReference type="NCBIfam" id="TIGR04056">
    <property type="entry name" value="OMP_RagA_SusC"/>
    <property type="match status" value="1"/>
</dbReference>
<evidence type="ECO:0000256" key="4">
    <source>
        <dbReference type="ARBA" id="ARBA00023136"/>
    </source>
</evidence>
<dbReference type="InterPro" id="IPR012910">
    <property type="entry name" value="Plug_dom"/>
</dbReference>
<keyword evidence="5 6" id="KW-0998">Cell outer membrane</keyword>
<keyword evidence="8" id="KW-0732">Signal</keyword>
<dbReference type="Pfam" id="PF13715">
    <property type="entry name" value="CarbopepD_reg_2"/>
    <property type="match status" value="1"/>
</dbReference>
<dbReference type="InterPro" id="IPR023996">
    <property type="entry name" value="TonB-dep_OMP_SusC/RagA"/>
</dbReference>
<dbReference type="SUPFAM" id="SSF56935">
    <property type="entry name" value="Porins"/>
    <property type="match status" value="1"/>
</dbReference>
<dbReference type="Pfam" id="PF00593">
    <property type="entry name" value="TonB_dep_Rec_b-barrel"/>
    <property type="match status" value="1"/>
</dbReference>
<evidence type="ECO:0000256" key="2">
    <source>
        <dbReference type="ARBA" id="ARBA00022496"/>
    </source>
</evidence>
<dbReference type="InterPro" id="IPR032508">
    <property type="entry name" value="FecR_C"/>
</dbReference>
<evidence type="ECO:0000313" key="11">
    <source>
        <dbReference type="Proteomes" id="UP001156666"/>
    </source>
</evidence>
<feature type="chain" id="PRO_5041207084" evidence="8">
    <location>
        <begin position="26"/>
        <end position="1122"/>
    </location>
</feature>
<comment type="subcellular location">
    <subcellularLocation>
        <location evidence="6">Cell outer membrane</location>
        <topology evidence="6">Multi-pass membrane protein</topology>
    </subcellularLocation>
</comment>
<comment type="similarity">
    <text evidence="6 7">Belongs to the TonB-dependent receptor family.</text>
</comment>
<evidence type="ECO:0000313" key="10">
    <source>
        <dbReference type="EMBL" id="GLR18197.1"/>
    </source>
</evidence>
<keyword evidence="3" id="KW-0408">Iron</keyword>
<evidence type="ECO:0000256" key="7">
    <source>
        <dbReference type="RuleBase" id="RU003357"/>
    </source>
</evidence>
<dbReference type="Gene3D" id="2.170.130.10">
    <property type="entry name" value="TonB-dependent receptor, plug domain"/>
    <property type="match status" value="1"/>
</dbReference>
<dbReference type="RefSeq" id="WP_235294373.1">
    <property type="nucleotide sequence ID" value="NZ_BSOH01000015.1"/>
</dbReference>
<keyword evidence="6" id="KW-0812">Transmembrane</keyword>
<dbReference type="FunFam" id="2.170.130.10:FF:000008">
    <property type="entry name" value="SusC/RagA family TonB-linked outer membrane protein"/>
    <property type="match status" value="1"/>
</dbReference>
<dbReference type="AlphaFoldDB" id="A0AA37SQI1"/>
<evidence type="ECO:0000256" key="6">
    <source>
        <dbReference type="PROSITE-ProRule" id="PRU01360"/>
    </source>
</evidence>
<gene>
    <name evidence="10" type="ORF">GCM10007940_28120</name>
</gene>
<dbReference type="InterPro" id="IPR011662">
    <property type="entry name" value="Secretin/TonB_short_N"/>
</dbReference>
<reference evidence="10" key="1">
    <citation type="journal article" date="2014" name="Int. J. Syst. Evol. Microbiol.">
        <title>Complete genome sequence of Corynebacterium casei LMG S-19264T (=DSM 44701T), isolated from a smear-ripened cheese.</title>
        <authorList>
            <consortium name="US DOE Joint Genome Institute (JGI-PGF)"/>
            <person name="Walter F."/>
            <person name="Albersmeier A."/>
            <person name="Kalinowski J."/>
            <person name="Ruckert C."/>
        </authorList>
    </citation>
    <scope>NUCLEOTIDE SEQUENCE</scope>
    <source>
        <strain evidence="10">NBRC 108769</strain>
    </source>
</reference>
<dbReference type="GO" id="GO:0009279">
    <property type="term" value="C:cell outer membrane"/>
    <property type="evidence" value="ECO:0007669"/>
    <property type="project" value="UniProtKB-SubCell"/>
</dbReference>
<evidence type="ECO:0000256" key="1">
    <source>
        <dbReference type="ARBA" id="ARBA00022448"/>
    </source>
</evidence>
<dbReference type="Proteomes" id="UP001156666">
    <property type="component" value="Unassembled WGS sequence"/>
</dbReference>
<keyword evidence="7" id="KW-0798">TonB box</keyword>
<dbReference type="GO" id="GO:0006826">
    <property type="term" value="P:iron ion transport"/>
    <property type="evidence" value="ECO:0007669"/>
    <property type="project" value="UniProtKB-KW"/>
</dbReference>
<proteinExistence type="inferred from homology"/>
<feature type="domain" description="Secretin/TonB short N-terminal" evidence="9">
    <location>
        <begin position="57"/>
        <end position="108"/>
    </location>
</feature>
<dbReference type="InterPro" id="IPR000531">
    <property type="entry name" value="Beta-barrel_TonB"/>
</dbReference>
<dbReference type="NCBIfam" id="TIGR04057">
    <property type="entry name" value="SusC_RagA_signa"/>
    <property type="match status" value="1"/>
</dbReference>
<keyword evidence="11" id="KW-1185">Reference proteome</keyword>
<dbReference type="PROSITE" id="PS52016">
    <property type="entry name" value="TONB_DEPENDENT_REC_3"/>
    <property type="match status" value="1"/>
</dbReference>
<dbReference type="InterPro" id="IPR039426">
    <property type="entry name" value="TonB-dep_rcpt-like"/>
</dbReference>
<protein>
    <submittedName>
        <fullName evidence="10">SusC/RagA family TonB-linked outer membrane protein</fullName>
    </submittedName>
</protein>
<keyword evidence="2" id="KW-0406">Ion transport</keyword>
<dbReference type="InterPro" id="IPR008969">
    <property type="entry name" value="CarboxyPept-like_regulatory"/>
</dbReference>
<evidence type="ECO:0000256" key="8">
    <source>
        <dbReference type="SAM" id="SignalP"/>
    </source>
</evidence>